<dbReference type="Proteomes" id="UP000290174">
    <property type="component" value="Unassembled WGS sequence"/>
</dbReference>
<evidence type="ECO:0000313" key="3">
    <source>
        <dbReference type="Proteomes" id="UP000290174"/>
    </source>
</evidence>
<organism evidence="2 3">
    <name type="scientific">Bradyrhizobium zhanjiangense</name>
    <dbReference type="NCBI Taxonomy" id="1325107"/>
    <lineage>
        <taxon>Bacteria</taxon>
        <taxon>Pseudomonadati</taxon>
        <taxon>Pseudomonadota</taxon>
        <taxon>Alphaproteobacteria</taxon>
        <taxon>Hyphomicrobiales</taxon>
        <taxon>Nitrobacteraceae</taxon>
        <taxon>Bradyrhizobium</taxon>
    </lineage>
</organism>
<evidence type="ECO:0000313" key="2">
    <source>
        <dbReference type="EMBL" id="RXG90124.1"/>
    </source>
</evidence>
<feature type="compositionally biased region" description="Basic residues" evidence="1">
    <location>
        <begin position="82"/>
        <end position="91"/>
    </location>
</feature>
<reference evidence="2 3" key="1">
    <citation type="submission" date="2018-11" db="EMBL/GenBank/DDBJ databases">
        <title>Bradyrhizobium sp. nov., isolated from effective nodules of peanut in China.</title>
        <authorList>
            <person name="Li Y."/>
        </authorList>
    </citation>
    <scope>NUCLEOTIDE SEQUENCE [LARGE SCALE GENOMIC DNA]</scope>
    <source>
        <strain evidence="2 3">CCBAU 51770</strain>
    </source>
</reference>
<sequence>MKGMQAHLELLRGQIAECERMQKAAKSQLQRNVFATLLARYRAIAVELEEAIAKMPPPNTFRDRTKQARQAAKEYGDDQRKLAKKLRRKMN</sequence>
<dbReference type="EMBL" id="RKMK01000030">
    <property type="protein sequence ID" value="RXG90124.1"/>
    <property type="molecule type" value="Genomic_DNA"/>
</dbReference>
<dbReference type="AlphaFoldDB" id="A0A4Q0QFK8"/>
<protein>
    <submittedName>
        <fullName evidence="2">Uncharacterized protein</fullName>
    </submittedName>
</protein>
<feature type="region of interest" description="Disordered" evidence="1">
    <location>
        <begin position="69"/>
        <end position="91"/>
    </location>
</feature>
<feature type="compositionally biased region" description="Basic and acidic residues" evidence="1">
    <location>
        <begin position="69"/>
        <end position="81"/>
    </location>
</feature>
<gene>
    <name evidence="2" type="ORF">EAS61_26490</name>
</gene>
<name>A0A4Q0QFK8_9BRAD</name>
<dbReference type="RefSeq" id="WP_128933669.1">
    <property type="nucleotide sequence ID" value="NZ_CP022221.1"/>
</dbReference>
<accession>A0A4Q0QFK8</accession>
<comment type="caution">
    <text evidence="2">The sequence shown here is derived from an EMBL/GenBank/DDBJ whole genome shotgun (WGS) entry which is preliminary data.</text>
</comment>
<proteinExistence type="predicted"/>
<evidence type="ECO:0000256" key="1">
    <source>
        <dbReference type="SAM" id="MobiDB-lite"/>
    </source>
</evidence>